<dbReference type="AlphaFoldDB" id="A0A926N8N4"/>
<dbReference type="RefSeq" id="WP_191156231.1">
    <property type="nucleotide sequence ID" value="NZ_JACXAI010000004.1"/>
</dbReference>
<protein>
    <submittedName>
        <fullName evidence="3">Gfo/Idh/MocA family oxidoreductase</fullName>
    </submittedName>
</protein>
<dbReference type="PANTHER" id="PTHR43377">
    <property type="entry name" value="BILIVERDIN REDUCTASE A"/>
    <property type="match status" value="1"/>
</dbReference>
<accession>A0A926N8N4</accession>
<dbReference type="Pfam" id="PF22725">
    <property type="entry name" value="GFO_IDH_MocA_C3"/>
    <property type="match status" value="1"/>
</dbReference>
<dbReference type="SUPFAM" id="SSF55347">
    <property type="entry name" value="Glyceraldehyde-3-phosphate dehydrogenase-like, C-terminal domain"/>
    <property type="match status" value="1"/>
</dbReference>
<keyword evidence="4" id="KW-1185">Reference proteome</keyword>
<feature type="domain" description="GFO/IDH/MocA-like oxidoreductase" evidence="2">
    <location>
        <begin position="129"/>
        <end position="247"/>
    </location>
</feature>
<dbReference type="InterPro" id="IPR000683">
    <property type="entry name" value="Gfo/Idh/MocA-like_OxRdtase_N"/>
</dbReference>
<dbReference type="Gene3D" id="3.30.360.10">
    <property type="entry name" value="Dihydrodipicolinate Reductase, domain 2"/>
    <property type="match status" value="1"/>
</dbReference>
<dbReference type="PANTHER" id="PTHR43377:SF1">
    <property type="entry name" value="BILIVERDIN REDUCTASE A"/>
    <property type="match status" value="1"/>
</dbReference>
<sequence>MIHVLLIGAGTMGKVHANAYQEMENVKIVGIVDAQRNAAELIAAPMGLPVYPTLEEAMDSESSIDVVDVCVPTSLHKEFVIKAANLGKHVICEKPLSRSLDDAKEMIDCCNEKNVMLFVAHVVRFFPEYQKAREVLENGNIGKPGVVRTFRGGAFPLSVNDWYADFQNSGGLVLDMIIHDFDYLRWCFGEVKRVYAKSLLGRGLARLDHAVVTLRFENGVIAHVEGSWAHEGFKTSFEIAGSKGIIEFDSLAEQPLISVKRNVKERAGEAQVPESPLKNTPYFRQLNHFIHCIETSEEPIVSSYDAYKAMEIALAALKSIETGKVITLNTAQKQEMRGSIQ</sequence>
<evidence type="ECO:0000313" key="4">
    <source>
        <dbReference type="Proteomes" id="UP000626844"/>
    </source>
</evidence>
<dbReference type="InterPro" id="IPR055170">
    <property type="entry name" value="GFO_IDH_MocA-like_dom"/>
</dbReference>
<dbReference type="InterPro" id="IPR036291">
    <property type="entry name" value="NAD(P)-bd_dom_sf"/>
</dbReference>
<dbReference type="Gene3D" id="3.40.50.720">
    <property type="entry name" value="NAD(P)-binding Rossmann-like Domain"/>
    <property type="match status" value="1"/>
</dbReference>
<dbReference type="EMBL" id="JACXAI010000004">
    <property type="protein sequence ID" value="MBD1379507.1"/>
    <property type="molecule type" value="Genomic_DNA"/>
</dbReference>
<gene>
    <name evidence="3" type="ORF">IC621_04630</name>
</gene>
<dbReference type="GO" id="GO:0000166">
    <property type="term" value="F:nucleotide binding"/>
    <property type="evidence" value="ECO:0007669"/>
    <property type="project" value="InterPro"/>
</dbReference>
<organism evidence="3 4">
    <name type="scientific">Metabacillus arenae</name>
    <dbReference type="NCBI Taxonomy" id="2771434"/>
    <lineage>
        <taxon>Bacteria</taxon>
        <taxon>Bacillati</taxon>
        <taxon>Bacillota</taxon>
        <taxon>Bacilli</taxon>
        <taxon>Bacillales</taxon>
        <taxon>Bacillaceae</taxon>
        <taxon>Metabacillus</taxon>
    </lineage>
</organism>
<dbReference type="InterPro" id="IPR051450">
    <property type="entry name" value="Gfo/Idh/MocA_Oxidoreductases"/>
</dbReference>
<dbReference type="Pfam" id="PF01408">
    <property type="entry name" value="GFO_IDH_MocA"/>
    <property type="match status" value="1"/>
</dbReference>
<evidence type="ECO:0000313" key="3">
    <source>
        <dbReference type="EMBL" id="MBD1379507.1"/>
    </source>
</evidence>
<evidence type="ECO:0000259" key="2">
    <source>
        <dbReference type="Pfam" id="PF22725"/>
    </source>
</evidence>
<dbReference type="Proteomes" id="UP000626844">
    <property type="component" value="Unassembled WGS sequence"/>
</dbReference>
<evidence type="ECO:0000259" key="1">
    <source>
        <dbReference type="Pfam" id="PF01408"/>
    </source>
</evidence>
<name>A0A926N8N4_9BACI</name>
<feature type="domain" description="Gfo/Idh/MocA-like oxidoreductase N-terminal" evidence="1">
    <location>
        <begin position="2"/>
        <end position="121"/>
    </location>
</feature>
<proteinExistence type="predicted"/>
<reference evidence="3" key="1">
    <citation type="submission" date="2020-09" db="EMBL/GenBank/DDBJ databases">
        <title>A novel bacterium of genus Bacillus, isolated from South China Sea.</title>
        <authorList>
            <person name="Huang H."/>
            <person name="Mo K."/>
            <person name="Hu Y."/>
        </authorList>
    </citation>
    <scope>NUCLEOTIDE SEQUENCE</scope>
    <source>
        <strain evidence="3">IB182487</strain>
    </source>
</reference>
<comment type="caution">
    <text evidence="3">The sequence shown here is derived from an EMBL/GenBank/DDBJ whole genome shotgun (WGS) entry which is preliminary data.</text>
</comment>
<dbReference type="SUPFAM" id="SSF51735">
    <property type="entry name" value="NAD(P)-binding Rossmann-fold domains"/>
    <property type="match status" value="1"/>
</dbReference>